<reference evidence="1 2" key="1">
    <citation type="journal article" date="2007" name="Proc. Natl. Acad. Sci. U.S.A.">
        <title>Genome plasticity of BCG and impact on vaccine efficacy.</title>
        <authorList>
            <person name="Brosch R."/>
            <person name="Gordon S.V."/>
            <person name="Garnier T."/>
            <person name="Eiglmeier K."/>
            <person name="Frigui W."/>
            <person name="Valenti P."/>
            <person name="Dos Santos S."/>
            <person name="Duthoy S."/>
            <person name="Lacroix C."/>
            <person name="Garcia-Pelayo C."/>
            <person name="Inwald J.K."/>
            <person name="Golby P."/>
            <person name="Garcia J.N."/>
            <person name="Hewinson R.G."/>
            <person name="Behr M.A."/>
            <person name="Quail M.A."/>
            <person name="Churcher C."/>
            <person name="Barrell B.G."/>
            <person name="Parkhill J."/>
            <person name="Cole S.T."/>
        </authorList>
    </citation>
    <scope>NUCLEOTIDE SEQUENCE [LARGE SCALE GENOMIC DNA]</scope>
    <source>
        <strain evidence="2">BCG / Pasteur 1173P2</strain>
    </source>
</reference>
<protein>
    <submittedName>
        <fullName evidence="1">Uncharacterized protein</fullName>
    </submittedName>
</protein>
<accession>A0A0H3M562</accession>
<gene>
    <name evidence="1" type="ordered locus">BCG_1111c</name>
</gene>
<dbReference type="EMBL" id="AM408590">
    <property type="protein sequence ID" value="CAL71098.1"/>
    <property type="molecule type" value="Genomic_DNA"/>
</dbReference>
<dbReference type="Proteomes" id="UP000001472">
    <property type="component" value="Chromosome"/>
</dbReference>
<proteinExistence type="predicted"/>
<name>A0A0H3M562_MYCBP</name>
<sequence length="91" mass="10326">MDSHKVCMNNNTQLPTGPIIGVHPAVRDGVERVAYLDGDLLRCNTDVEFTSSPPPGPVLYRTKHTRVEIADEMVTEKLIKRQRAFNSRRHQ</sequence>
<dbReference type="HOGENOM" id="CLU_2423721_0_0_11"/>
<evidence type="ECO:0000313" key="1">
    <source>
        <dbReference type="EMBL" id="CAL71098.1"/>
    </source>
</evidence>
<dbReference type="AlphaFoldDB" id="A0A0H3M562"/>
<evidence type="ECO:0000313" key="2">
    <source>
        <dbReference type="Proteomes" id="UP000001472"/>
    </source>
</evidence>
<dbReference type="KEGG" id="mbb:BCG_1111c"/>
<organism evidence="1 2">
    <name type="scientific">Mycobacterium bovis (strain BCG / Pasteur 1173P2)</name>
    <dbReference type="NCBI Taxonomy" id="410289"/>
    <lineage>
        <taxon>Bacteria</taxon>
        <taxon>Bacillati</taxon>
        <taxon>Actinomycetota</taxon>
        <taxon>Actinomycetes</taxon>
        <taxon>Mycobacteriales</taxon>
        <taxon>Mycobacteriaceae</taxon>
        <taxon>Mycobacterium</taxon>
        <taxon>Mycobacterium tuberculosis complex</taxon>
    </lineage>
</organism>